<dbReference type="PANTHER" id="PTHR45527:SF1">
    <property type="entry name" value="FATTY ACID SYNTHASE"/>
    <property type="match status" value="1"/>
</dbReference>
<dbReference type="PANTHER" id="PTHR45527">
    <property type="entry name" value="NONRIBOSOMAL PEPTIDE SYNTHETASE"/>
    <property type="match status" value="1"/>
</dbReference>
<dbReference type="Proteomes" id="UP001230426">
    <property type="component" value="Unassembled WGS sequence"/>
</dbReference>
<dbReference type="Gene3D" id="1.10.1200.10">
    <property type="entry name" value="ACP-like"/>
    <property type="match status" value="1"/>
</dbReference>
<dbReference type="Pfam" id="PF00550">
    <property type="entry name" value="PP-binding"/>
    <property type="match status" value="1"/>
</dbReference>
<keyword evidence="2" id="KW-0597">Phosphoprotein</keyword>
<dbReference type="SMART" id="SM00823">
    <property type="entry name" value="PKS_PP"/>
    <property type="match status" value="1"/>
</dbReference>
<protein>
    <submittedName>
        <fullName evidence="4">Acyl carrier protein</fullName>
    </submittedName>
</protein>
<feature type="domain" description="Carrier" evidence="3">
    <location>
        <begin position="7"/>
        <end position="82"/>
    </location>
</feature>
<evidence type="ECO:0000256" key="1">
    <source>
        <dbReference type="ARBA" id="ARBA00022450"/>
    </source>
</evidence>
<gene>
    <name evidence="4" type="ORF">J2S55_008522</name>
</gene>
<accession>A0ABT9RKA8</accession>
<dbReference type="EMBL" id="JAUSRB010000002">
    <property type="protein sequence ID" value="MDP9869256.1"/>
    <property type="molecule type" value="Genomic_DNA"/>
</dbReference>
<keyword evidence="5" id="KW-1185">Reference proteome</keyword>
<dbReference type="SUPFAM" id="SSF47336">
    <property type="entry name" value="ACP-like"/>
    <property type="match status" value="1"/>
</dbReference>
<dbReference type="InterPro" id="IPR006162">
    <property type="entry name" value="Ppantetheine_attach_site"/>
</dbReference>
<evidence type="ECO:0000259" key="3">
    <source>
        <dbReference type="PROSITE" id="PS50075"/>
    </source>
</evidence>
<evidence type="ECO:0000313" key="5">
    <source>
        <dbReference type="Proteomes" id="UP001230426"/>
    </source>
</evidence>
<dbReference type="PROSITE" id="PS50075">
    <property type="entry name" value="CARRIER"/>
    <property type="match status" value="1"/>
</dbReference>
<proteinExistence type="predicted"/>
<evidence type="ECO:0000313" key="4">
    <source>
        <dbReference type="EMBL" id="MDP9869256.1"/>
    </source>
</evidence>
<organism evidence="4 5">
    <name type="scientific">Streptosporangium brasiliense</name>
    <dbReference type="NCBI Taxonomy" id="47480"/>
    <lineage>
        <taxon>Bacteria</taxon>
        <taxon>Bacillati</taxon>
        <taxon>Actinomycetota</taxon>
        <taxon>Actinomycetes</taxon>
        <taxon>Streptosporangiales</taxon>
        <taxon>Streptosporangiaceae</taxon>
        <taxon>Streptosporangium</taxon>
    </lineage>
</organism>
<reference evidence="4 5" key="1">
    <citation type="submission" date="2023-07" db="EMBL/GenBank/DDBJ databases">
        <title>Sequencing the genomes of 1000 actinobacteria strains.</title>
        <authorList>
            <person name="Klenk H.-P."/>
        </authorList>
    </citation>
    <scope>NUCLEOTIDE SEQUENCE [LARGE SCALE GENOMIC DNA]</scope>
    <source>
        <strain evidence="4 5">DSM 44109</strain>
    </source>
</reference>
<dbReference type="InterPro" id="IPR009081">
    <property type="entry name" value="PP-bd_ACP"/>
</dbReference>
<sequence length="85" mass="9434">MTGKDQLSYPELCGHIIEVWRDVLHLDRIEPDQDFFDLGGHSLGAVRAAARLVDDLGCDLSLRAIFEHRTVETLASAIMNIGATR</sequence>
<comment type="caution">
    <text evidence="4">The sequence shown here is derived from an EMBL/GenBank/DDBJ whole genome shotgun (WGS) entry which is preliminary data.</text>
</comment>
<dbReference type="InterPro" id="IPR020806">
    <property type="entry name" value="PKS_PP-bd"/>
</dbReference>
<dbReference type="InterPro" id="IPR036736">
    <property type="entry name" value="ACP-like_sf"/>
</dbReference>
<name>A0ABT9RKA8_9ACTN</name>
<evidence type="ECO:0000256" key="2">
    <source>
        <dbReference type="ARBA" id="ARBA00022553"/>
    </source>
</evidence>
<dbReference type="RefSeq" id="WP_306872954.1">
    <property type="nucleotide sequence ID" value="NZ_JAUSRB010000002.1"/>
</dbReference>
<dbReference type="PROSITE" id="PS00012">
    <property type="entry name" value="PHOSPHOPANTETHEINE"/>
    <property type="match status" value="1"/>
</dbReference>
<keyword evidence="1" id="KW-0596">Phosphopantetheine</keyword>